<gene>
    <name evidence="2" type="ORF">AGERDE_LOCUS6907</name>
</gene>
<keyword evidence="1" id="KW-0812">Transmembrane</keyword>
<feature type="transmembrane region" description="Helical" evidence="1">
    <location>
        <begin position="245"/>
        <end position="268"/>
    </location>
</feature>
<dbReference type="EMBL" id="CAJVPL010001154">
    <property type="protein sequence ID" value="CAG8555903.1"/>
    <property type="molecule type" value="Genomic_DNA"/>
</dbReference>
<proteinExistence type="predicted"/>
<keyword evidence="1" id="KW-0472">Membrane</keyword>
<name>A0A9N9FS05_9GLOM</name>
<feature type="transmembrane region" description="Helical" evidence="1">
    <location>
        <begin position="58"/>
        <end position="80"/>
    </location>
</feature>
<protein>
    <submittedName>
        <fullName evidence="2">12454_t:CDS:1</fullName>
    </submittedName>
</protein>
<comment type="caution">
    <text evidence="2">The sequence shown here is derived from an EMBL/GenBank/DDBJ whole genome shotgun (WGS) entry which is preliminary data.</text>
</comment>
<evidence type="ECO:0000313" key="2">
    <source>
        <dbReference type="EMBL" id="CAG8555903.1"/>
    </source>
</evidence>
<accession>A0A9N9FS05</accession>
<dbReference type="AlphaFoldDB" id="A0A9N9FS05"/>
<feature type="transmembrane region" description="Helical" evidence="1">
    <location>
        <begin position="130"/>
        <end position="147"/>
    </location>
</feature>
<dbReference type="Gene3D" id="1.20.1070.10">
    <property type="entry name" value="Rhodopsin 7-helix transmembrane proteins"/>
    <property type="match status" value="1"/>
</dbReference>
<evidence type="ECO:0000256" key="1">
    <source>
        <dbReference type="SAM" id="Phobius"/>
    </source>
</evidence>
<feature type="transmembrane region" description="Helical" evidence="1">
    <location>
        <begin position="100"/>
        <end position="118"/>
    </location>
</feature>
<sequence>MDYRNYRNTEAIAIFVVAMVGIGSSLIGSHFVLYRTLLKWRKCLEKSVTLPMNYRLPLYTALTDIFISTLHIANFMYLIINHRVIRDPACQIVAIAQDVSYGYNKFLYMIIAIATYLEVARRIPVNFGPYDYRLFLMMNVLTFLNVFPKVMLTNYGRHNYWCSEDSIFVGILSVSISVGIPITTAIICFMCIRFSLAKRSFARLNNADLIGDRMVKTEEEIIIRKIPMIVFTIWVWFHQNRKTQTWSYVLLMIGFSCGGIGNAINFVLNERLKTTEVKISDPDFSLDILHAAHTSPIKITIGHPANTSNLLEFNQDIAGFPTNLR</sequence>
<keyword evidence="1" id="KW-1133">Transmembrane helix</keyword>
<feature type="transmembrane region" description="Helical" evidence="1">
    <location>
        <begin position="167"/>
        <end position="192"/>
    </location>
</feature>
<dbReference type="OrthoDB" id="2439240at2759"/>
<feature type="transmembrane region" description="Helical" evidence="1">
    <location>
        <begin position="12"/>
        <end position="37"/>
    </location>
</feature>
<evidence type="ECO:0000313" key="3">
    <source>
        <dbReference type="Proteomes" id="UP000789831"/>
    </source>
</evidence>
<dbReference type="Proteomes" id="UP000789831">
    <property type="component" value="Unassembled WGS sequence"/>
</dbReference>
<organism evidence="2 3">
    <name type="scientific">Ambispora gerdemannii</name>
    <dbReference type="NCBI Taxonomy" id="144530"/>
    <lineage>
        <taxon>Eukaryota</taxon>
        <taxon>Fungi</taxon>
        <taxon>Fungi incertae sedis</taxon>
        <taxon>Mucoromycota</taxon>
        <taxon>Glomeromycotina</taxon>
        <taxon>Glomeromycetes</taxon>
        <taxon>Archaeosporales</taxon>
        <taxon>Ambisporaceae</taxon>
        <taxon>Ambispora</taxon>
    </lineage>
</organism>
<reference evidence="2" key="1">
    <citation type="submission" date="2021-06" db="EMBL/GenBank/DDBJ databases">
        <authorList>
            <person name="Kallberg Y."/>
            <person name="Tangrot J."/>
            <person name="Rosling A."/>
        </authorList>
    </citation>
    <scope>NUCLEOTIDE SEQUENCE</scope>
    <source>
        <strain evidence="2">MT106</strain>
    </source>
</reference>
<keyword evidence="3" id="KW-1185">Reference proteome</keyword>